<gene>
    <name evidence="2" type="ORF">DSAG12_03569</name>
</gene>
<evidence type="ECO:0000313" key="2">
    <source>
        <dbReference type="EMBL" id="QEE17731.1"/>
    </source>
</evidence>
<protein>
    <submittedName>
        <fullName evidence="2">Uncharacterized protein</fullName>
    </submittedName>
</protein>
<feature type="compositionally biased region" description="Basic residues" evidence="1">
    <location>
        <begin position="566"/>
        <end position="576"/>
    </location>
</feature>
<dbReference type="EMBL" id="CP042905">
    <property type="protein sequence ID" value="QEE17731.1"/>
    <property type="molecule type" value="Genomic_DNA"/>
</dbReference>
<name>A0A5B9DFD4_9ARCH</name>
<accession>A0A5B9DFD4</accession>
<sequence length="598" mass="70113">MDPFYVKVDEIKQTVEEKNYELSLSLYTILTETFTEPYHEYEIKRLTLDKLMAKVSKKYFKRQLDENITYCQEMIENTDVEQAKIYLDKVKKSLENLHRKFLPSQQIKIRKLTKEIEILETPLDVYPEPELEAFLDDNLGQKTIPEFDEKYYKDASEFVDGSFKQNGYSRIKIIPESLILENIYRSFDHVYYKIHNDTDEEPALLSLVFVKVESSKGNINLRYPEVDYKPMEQMGSAARHVILNDVVHFPIRIFKHLLTTMAQKDYESFRITTEIFEDLLVKVFPRAEILQHPLRVKSGAKQMEIDVHGIILLKKSLYQTQLPGLRSDHIYFLTQANLQPFIDFEDKKYFAYISAKKESIENYDSPKQKHGFFSRQSKIGFIITPLLFISALGSFLNQELLTPFLIFDSVLAILTVGHGIFQKIFGEAELYRISEWCILSRDIRKWEKVFGFLADEHTINLISAECSNFGNHQTLRDPKKFTLPFLHNFSLKMFLKRKKLQKYYIDPATTKIKTKSKEFGQKIKETSIKISTTLKKKPSRSPHPPKFKIKHVRDRGKSTTFSSTKPKMHIKKRRKIPSPSPISRNSIKLTSINSFLED</sequence>
<feature type="compositionally biased region" description="Basic residues" evidence="1">
    <location>
        <begin position="534"/>
        <end position="554"/>
    </location>
</feature>
<proteinExistence type="predicted"/>
<evidence type="ECO:0000256" key="1">
    <source>
        <dbReference type="SAM" id="MobiDB-lite"/>
    </source>
</evidence>
<dbReference type="AlphaFoldDB" id="A0A5B9DFD4"/>
<organism evidence="2">
    <name type="scientific">Promethearchaeum syntrophicum</name>
    <dbReference type="NCBI Taxonomy" id="2594042"/>
    <lineage>
        <taxon>Archaea</taxon>
        <taxon>Promethearchaeati</taxon>
        <taxon>Promethearchaeota</taxon>
        <taxon>Promethearchaeia</taxon>
        <taxon>Promethearchaeales</taxon>
        <taxon>Promethearchaeaceae</taxon>
        <taxon>Promethearchaeum</taxon>
    </lineage>
</organism>
<reference evidence="2" key="1">
    <citation type="journal article" date="2020" name="Nature">
        <title>Isolation of an archaeon at the prokaryote-eukaryote interface.</title>
        <authorList>
            <person name="Imachi H."/>
            <person name="Nobu M.K."/>
            <person name="Nakahara N."/>
            <person name="Morono Y."/>
            <person name="Ogawara M."/>
            <person name="Takaki Y."/>
            <person name="Takano Y."/>
            <person name="Uematsu K."/>
            <person name="Ikuta T."/>
            <person name="Ito M."/>
            <person name="Matsui Y."/>
            <person name="Miyazaki M."/>
            <person name="Murata K."/>
            <person name="Saito Y."/>
            <person name="Sakai S."/>
            <person name="Song C."/>
            <person name="Tasumi E."/>
            <person name="Yamanaka Y."/>
            <person name="Yamaguchi T."/>
            <person name="Kamagata Y."/>
            <person name="Tamaki H."/>
            <person name="Takai K."/>
        </authorList>
    </citation>
    <scope>NUCLEOTIDE SEQUENCE [LARGE SCALE GENOMIC DNA]</scope>
    <source>
        <strain evidence="2">MK-D1</strain>
    </source>
</reference>
<feature type="region of interest" description="Disordered" evidence="1">
    <location>
        <begin position="532"/>
        <end position="584"/>
    </location>
</feature>